<dbReference type="EMBL" id="OZ021736">
    <property type="protein sequence ID" value="CAK9315371.1"/>
    <property type="molecule type" value="Genomic_DNA"/>
</dbReference>
<proteinExistence type="predicted"/>
<evidence type="ECO:0000313" key="1">
    <source>
        <dbReference type="EMBL" id="CAK9315371.1"/>
    </source>
</evidence>
<gene>
    <name evidence="1" type="ORF">CITCOLO1_LOCUS7158</name>
</gene>
<feature type="non-terminal residue" evidence="1">
    <location>
        <position position="1"/>
    </location>
</feature>
<dbReference type="Proteomes" id="UP001642487">
    <property type="component" value="Chromosome 2"/>
</dbReference>
<accession>A0ABP0Y710</accession>
<sequence length="54" mass="5804">PPLIVYKQNTSPKAGTCLGSPSFDRPTFLILQLLARCRSSLKACAHTSMLSGLL</sequence>
<feature type="non-terminal residue" evidence="1">
    <location>
        <position position="54"/>
    </location>
</feature>
<organism evidence="1 2">
    <name type="scientific">Citrullus colocynthis</name>
    <name type="common">colocynth</name>
    <dbReference type="NCBI Taxonomy" id="252529"/>
    <lineage>
        <taxon>Eukaryota</taxon>
        <taxon>Viridiplantae</taxon>
        <taxon>Streptophyta</taxon>
        <taxon>Embryophyta</taxon>
        <taxon>Tracheophyta</taxon>
        <taxon>Spermatophyta</taxon>
        <taxon>Magnoliopsida</taxon>
        <taxon>eudicotyledons</taxon>
        <taxon>Gunneridae</taxon>
        <taxon>Pentapetalae</taxon>
        <taxon>rosids</taxon>
        <taxon>fabids</taxon>
        <taxon>Cucurbitales</taxon>
        <taxon>Cucurbitaceae</taxon>
        <taxon>Benincaseae</taxon>
        <taxon>Citrullus</taxon>
    </lineage>
</organism>
<reference evidence="1 2" key="1">
    <citation type="submission" date="2024-03" db="EMBL/GenBank/DDBJ databases">
        <authorList>
            <person name="Gkanogiannis A."/>
            <person name="Becerra Lopez-Lavalle L."/>
        </authorList>
    </citation>
    <scope>NUCLEOTIDE SEQUENCE [LARGE SCALE GENOMIC DNA]</scope>
</reference>
<keyword evidence="2" id="KW-1185">Reference proteome</keyword>
<evidence type="ECO:0000313" key="2">
    <source>
        <dbReference type="Proteomes" id="UP001642487"/>
    </source>
</evidence>
<name>A0ABP0Y710_9ROSI</name>
<protein>
    <submittedName>
        <fullName evidence="1">Uncharacterized protein</fullName>
    </submittedName>
</protein>